<organism evidence="1 2">
    <name type="scientific">Chondromyces apiculatus DSM 436</name>
    <dbReference type="NCBI Taxonomy" id="1192034"/>
    <lineage>
        <taxon>Bacteria</taxon>
        <taxon>Pseudomonadati</taxon>
        <taxon>Myxococcota</taxon>
        <taxon>Polyangia</taxon>
        <taxon>Polyangiales</taxon>
        <taxon>Polyangiaceae</taxon>
        <taxon>Chondromyces</taxon>
    </lineage>
</organism>
<accession>A0A017SZY9</accession>
<dbReference type="STRING" id="1192034.CAP_7376"/>
<dbReference type="EMBL" id="ASRX01000065">
    <property type="protein sequence ID" value="EYF02165.1"/>
    <property type="molecule type" value="Genomic_DNA"/>
</dbReference>
<reference evidence="1 2" key="1">
    <citation type="submission" date="2013-05" db="EMBL/GenBank/DDBJ databases">
        <title>Genome assembly of Chondromyces apiculatus DSM 436.</title>
        <authorList>
            <person name="Sharma G."/>
            <person name="Khatri I."/>
            <person name="Kaur C."/>
            <person name="Mayilraj S."/>
            <person name="Subramanian S."/>
        </authorList>
    </citation>
    <scope>NUCLEOTIDE SEQUENCE [LARGE SCALE GENOMIC DNA]</scope>
    <source>
        <strain evidence="1 2">DSM 436</strain>
    </source>
</reference>
<gene>
    <name evidence="1" type="ORF">CAP_7376</name>
</gene>
<keyword evidence="2" id="KW-1185">Reference proteome</keyword>
<comment type="caution">
    <text evidence="1">The sequence shown here is derived from an EMBL/GenBank/DDBJ whole genome shotgun (WGS) entry which is preliminary data.</text>
</comment>
<dbReference type="AlphaFoldDB" id="A0A017SZY9"/>
<sequence>MTLRAELREEARRLWGEEAIVEVEAAVTCEGELCEPSVVGLRPALKVRDALVDHDRSRGALGAVWGTDDVRDYMDSLWPRST</sequence>
<name>A0A017SZY9_9BACT</name>
<protein>
    <submittedName>
        <fullName evidence="1">Uncharacterized protein</fullName>
    </submittedName>
</protein>
<evidence type="ECO:0000313" key="1">
    <source>
        <dbReference type="EMBL" id="EYF02165.1"/>
    </source>
</evidence>
<dbReference type="Proteomes" id="UP000019678">
    <property type="component" value="Unassembled WGS sequence"/>
</dbReference>
<evidence type="ECO:0000313" key="2">
    <source>
        <dbReference type="Proteomes" id="UP000019678"/>
    </source>
</evidence>
<proteinExistence type="predicted"/>
<dbReference type="RefSeq" id="WP_044247995.1">
    <property type="nucleotide sequence ID" value="NZ_ASRX01000065.1"/>
</dbReference>